<name>A0ABR2M7A5_9ASPA</name>
<keyword evidence="1" id="KW-1003">Cell membrane</keyword>
<dbReference type="Proteomes" id="UP001412067">
    <property type="component" value="Unassembled WGS sequence"/>
</dbReference>
<proteinExistence type="inferred from homology"/>
<evidence type="ECO:0000259" key="10">
    <source>
        <dbReference type="Pfam" id="PF03033"/>
    </source>
</evidence>
<keyword evidence="8" id="KW-0131">Cell cycle</keyword>
<keyword evidence="7" id="KW-0472">Membrane</keyword>
<keyword evidence="4" id="KW-0808">Transferase</keyword>
<dbReference type="InterPro" id="IPR004276">
    <property type="entry name" value="GlycoTrans_28_N"/>
</dbReference>
<sequence length="449" mass="48195">MATVRPSSFVFVPSQQSRCSTVFPPTICRRFHRHSPAGSRSIRNFSPYCCIAVSRRDQDASPPSSTVSCIDSSSIRFAFTGGGSGGHIYPAIAIADELRNLCPNAKFLYIGTSEGLESKAVPSAGYDFTAIPASRLSRPILSPQNLLLPYHLLHAIAAAWKILHRFQPHIVIGTGGYVAAPVYIAAALSGTSIGIQEQNAFPGISNKIASPFAKKVFLAFRACLKYFPSEKCSVYGNPVRLSLRCHASKPAARAHFFPNAMNIGDDEIQLVLVLGGSQGASTINVAVLNTCCDMLLKHKNRYIIWQTGKGGFSEMEKLIKKHPRLLLTPFLQAMDLAYAAADVVVSRAGAMTCTEILTTGKPSILIPSPFVAEDHQTNNACIMSDIAGSKILTEDELHSSSLATTIDEVLGDENLMAEMSQKALKSALPNAAIDIAESILSLVSVSAPK</sequence>
<dbReference type="EMBL" id="JBBWWR010000011">
    <property type="protein sequence ID" value="KAK8960047.1"/>
    <property type="molecule type" value="Genomic_DNA"/>
</dbReference>
<evidence type="ECO:0000313" key="13">
    <source>
        <dbReference type="Proteomes" id="UP001412067"/>
    </source>
</evidence>
<dbReference type="SUPFAM" id="SSF53756">
    <property type="entry name" value="UDP-Glycosyltransferase/glycogen phosphorylase"/>
    <property type="match status" value="1"/>
</dbReference>
<evidence type="ECO:0000256" key="1">
    <source>
        <dbReference type="ARBA" id="ARBA00022475"/>
    </source>
</evidence>
<evidence type="ECO:0000256" key="3">
    <source>
        <dbReference type="ARBA" id="ARBA00022676"/>
    </source>
</evidence>
<gene>
    <name evidence="12" type="ORF">KSP40_PGU007028</name>
</gene>
<organism evidence="12 13">
    <name type="scientific">Platanthera guangdongensis</name>
    <dbReference type="NCBI Taxonomy" id="2320717"/>
    <lineage>
        <taxon>Eukaryota</taxon>
        <taxon>Viridiplantae</taxon>
        <taxon>Streptophyta</taxon>
        <taxon>Embryophyta</taxon>
        <taxon>Tracheophyta</taxon>
        <taxon>Spermatophyta</taxon>
        <taxon>Magnoliopsida</taxon>
        <taxon>Liliopsida</taxon>
        <taxon>Asparagales</taxon>
        <taxon>Orchidaceae</taxon>
        <taxon>Orchidoideae</taxon>
        <taxon>Orchideae</taxon>
        <taxon>Orchidinae</taxon>
        <taxon>Platanthera</taxon>
    </lineage>
</organism>
<feature type="domain" description="Glycosyl transferase family 28 C-terminal" evidence="11">
    <location>
        <begin position="271"/>
        <end position="431"/>
    </location>
</feature>
<keyword evidence="2" id="KW-0132">Cell division</keyword>
<keyword evidence="6" id="KW-0573">Peptidoglycan synthesis</keyword>
<protein>
    <recommendedName>
        <fullName evidence="14">Undecaprenyldiphospho-muramoylpentapeptide beta-N-acetylglucosaminyltransferase</fullName>
    </recommendedName>
</protein>
<reference evidence="12 13" key="1">
    <citation type="journal article" date="2022" name="Nat. Plants">
        <title>Genomes of leafy and leafless Platanthera orchids illuminate the evolution of mycoheterotrophy.</title>
        <authorList>
            <person name="Li M.H."/>
            <person name="Liu K.W."/>
            <person name="Li Z."/>
            <person name="Lu H.C."/>
            <person name="Ye Q.L."/>
            <person name="Zhang D."/>
            <person name="Wang J.Y."/>
            <person name="Li Y.F."/>
            <person name="Zhong Z.M."/>
            <person name="Liu X."/>
            <person name="Yu X."/>
            <person name="Liu D.K."/>
            <person name="Tu X.D."/>
            <person name="Liu B."/>
            <person name="Hao Y."/>
            <person name="Liao X.Y."/>
            <person name="Jiang Y.T."/>
            <person name="Sun W.H."/>
            <person name="Chen J."/>
            <person name="Chen Y.Q."/>
            <person name="Ai Y."/>
            <person name="Zhai J.W."/>
            <person name="Wu S.S."/>
            <person name="Zhou Z."/>
            <person name="Hsiao Y.Y."/>
            <person name="Wu W.L."/>
            <person name="Chen Y.Y."/>
            <person name="Lin Y.F."/>
            <person name="Hsu J.L."/>
            <person name="Li C.Y."/>
            <person name="Wang Z.W."/>
            <person name="Zhao X."/>
            <person name="Zhong W.Y."/>
            <person name="Ma X.K."/>
            <person name="Ma L."/>
            <person name="Huang J."/>
            <person name="Chen G.Z."/>
            <person name="Huang M.Z."/>
            <person name="Huang L."/>
            <person name="Peng D.H."/>
            <person name="Luo Y.B."/>
            <person name="Zou S.Q."/>
            <person name="Chen S.P."/>
            <person name="Lan S."/>
            <person name="Tsai W.C."/>
            <person name="Van de Peer Y."/>
            <person name="Liu Z.J."/>
        </authorList>
    </citation>
    <scope>NUCLEOTIDE SEQUENCE [LARGE SCALE GENOMIC DNA]</scope>
    <source>
        <strain evidence="12">Lor288</strain>
    </source>
</reference>
<dbReference type="Pfam" id="PF03033">
    <property type="entry name" value="Glyco_transf_28"/>
    <property type="match status" value="1"/>
</dbReference>
<comment type="caution">
    <text evidence="12">The sequence shown here is derived from an EMBL/GenBank/DDBJ whole genome shotgun (WGS) entry which is preliminary data.</text>
</comment>
<feature type="domain" description="Glycosyltransferase family 28 N-terminal" evidence="10">
    <location>
        <begin position="77"/>
        <end position="217"/>
    </location>
</feature>
<dbReference type="NCBIfam" id="TIGR01133">
    <property type="entry name" value="murG"/>
    <property type="match status" value="1"/>
</dbReference>
<evidence type="ECO:0000256" key="6">
    <source>
        <dbReference type="ARBA" id="ARBA00022984"/>
    </source>
</evidence>
<evidence type="ECO:0000313" key="12">
    <source>
        <dbReference type="EMBL" id="KAK8960047.1"/>
    </source>
</evidence>
<evidence type="ECO:0008006" key="14">
    <source>
        <dbReference type="Google" id="ProtNLM"/>
    </source>
</evidence>
<keyword evidence="9" id="KW-0961">Cell wall biogenesis/degradation</keyword>
<dbReference type="InterPro" id="IPR006009">
    <property type="entry name" value="GlcNAc_MurG"/>
</dbReference>
<dbReference type="HAMAP" id="MF_00033">
    <property type="entry name" value="MurG"/>
    <property type="match status" value="1"/>
</dbReference>
<evidence type="ECO:0000256" key="9">
    <source>
        <dbReference type="ARBA" id="ARBA00023316"/>
    </source>
</evidence>
<dbReference type="InterPro" id="IPR007235">
    <property type="entry name" value="Glyco_trans_28_C"/>
</dbReference>
<evidence type="ECO:0000256" key="7">
    <source>
        <dbReference type="ARBA" id="ARBA00023136"/>
    </source>
</evidence>
<dbReference type="Gene3D" id="3.40.50.2000">
    <property type="entry name" value="Glycogen Phosphorylase B"/>
    <property type="match status" value="2"/>
</dbReference>
<evidence type="ECO:0000256" key="8">
    <source>
        <dbReference type="ARBA" id="ARBA00023306"/>
    </source>
</evidence>
<evidence type="ECO:0000256" key="2">
    <source>
        <dbReference type="ARBA" id="ARBA00022618"/>
    </source>
</evidence>
<keyword evidence="5" id="KW-0133">Cell shape</keyword>
<evidence type="ECO:0000256" key="4">
    <source>
        <dbReference type="ARBA" id="ARBA00022679"/>
    </source>
</evidence>
<dbReference type="PANTHER" id="PTHR21015">
    <property type="entry name" value="UDP-N-ACETYLGLUCOSAMINE--N-ACETYLMURAMYL-(PENTAPEPTIDE) PYROPHOSPHORYL-UNDECAPRENOL N-ACETYLGLUCOSAMINE TRANSFERASE 1"/>
    <property type="match status" value="1"/>
</dbReference>
<dbReference type="PANTHER" id="PTHR21015:SF22">
    <property type="entry name" value="GLYCOSYLTRANSFERASE"/>
    <property type="match status" value="1"/>
</dbReference>
<accession>A0ABR2M7A5</accession>
<dbReference type="Pfam" id="PF04101">
    <property type="entry name" value="Glyco_tran_28_C"/>
    <property type="match status" value="1"/>
</dbReference>
<keyword evidence="3" id="KW-0328">Glycosyltransferase</keyword>
<dbReference type="CDD" id="cd03785">
    <property type="entry name" value="GT28_MurG"/>
    <property type="match status" value="1"/>
</dbReference>
<evidence type="ECO:0000256" key="5">
    <source>
        <dbReference type="ARBA" id="ARBA00022960"/>
    </source>
</evidence>
<evidence type="ECO:0000259" key="11">
    <source>
        <dbReference type="Pfam" id="PF04101"/>
    </source>
</evidence>
<keyword evidence="13" id="KW-1185">Reference proteome</keyword>